<proteinExistence type="predicted"/>
<gene>
    <name evidence="1" type="ORF">CSSPJE1EN2_LOCUS9833</name>
</gene>
<accession>A0ABP1AW84</accession>
<organism evidence="1 2">
    <name type="scientific">Sphagnum jensenii</name>
    <dbReference type="NCBI Taxonomy" id="128206"/>
    <lineage>
        <taxon>Eukaryota</taxon>
        <taxon>Viridiplantae</taxon>
        <taxon>Streptophyta</taxon>
        <taxon>Embryophyta</taxon>
        <taxon>Bryophyta</taxon>
        <taxon>Sphagnophytina</taxon>
        <taxon>Sphagnopsida</taxon>
        <taxon>Sphagnales</taxon>
        <taxon>Sphagnaceae</taxon>
        <taxon>Sphagnum</taxon>
    </lineage>
</organism>
<dbReference type="EMBL" id="OZ023717">
    <property type="protein sequence ID" value="CAK9866838.1"/>
    <property type="molecule type" value="Genomic_DNA"/>
</dbReference>
<evidence type="ECO:0000313" key="2">
    <source>
        <dbReference type="Proteomes" id="UP001497522"/>
    </source>
</evidence>
<protein>
    <submittedName>
        <fullName evidence="1">Uncharacterized protein</fullName>
    </submittedName>
</protein>
<keyword evidence="2" id="KW-1185">Reference proteome</keyword>
<dbReference type="Proteomes" id="UP001497522">
    <property type="component" value="Chromosome 16"/>
</dbReference>
<reference evidence="1" key="1">
    <citation type="submission" date="2024-03" db="EMBL/GenBank/DDBJ databases">
        <authorList>
            <consortium name="ELIXIR-Norway"/>
            <consortium name="Elixir Norway"/>
        </authorList>
    </citation>
    <scope>NUCLEOTIDE SEQUENCE</scope>
</reference>
<evidence type="ECO:0000313" key="1">
    <source>
        <dbReference type="EMBL" id="CAK9866838.1"/>
    </source>
</evidence>
<name>A0ABP1AW84_9BRYO</name>
<sequence length="226" mass="26635">MEKEIALSKSTWYLCCFLHTQKSAIDELMAMGMQQSPALLFLLYSLQQLRGLALKRFSTTLEEEESIEGYRTDIYLREEKAIKEHFAMHQQLEVDRKVRADAFAEYQENERLIYRLNDGPQHVEVEAGVRVFINRNQYLRLRMKRCKKFSKIHRVQSRDRDKELQSIGKKGQSIEEVNDLLWGYEDDITTKMEALSILCEAVKEEEENLHRELICVCMAQILHNSV</sequence>